<dbReference type="Proteomes" id="UP000071065">
    <property type="component" value="Chromosome"/>
</dbReference>
<comment type="catalytic activity">
    <reaction evidence="1 8">
        <text>GTP + H2O = 7,8-dihydroneopterin 3'-triphosphate + formate + H(+)</text>
        <dbReference type="Rhea" id="RHEA:17473"/>
        <dbReference type="ChEBI" id="CHEBI:15377"/>
        <dbReference type="ChEBI" id="CHEBI:15378"/>
        <dbReference type="ChEBI" id="CHEBI:15740"/>
        <dbReference type="ChEBI" id="CHEBI:37565"/>
        <dbReference type="ChEBI" id="CHEBI:58462"/>
        <dbReference type="EC" id="3.5.4.16"/>
    </reaction>
</comment>
<dbReference type="SUPFAM" id="SSF55620">
    <property type="entry name" value="Tetrahydrobiopterin biosynthesis enzymes-like"/>
    <property type="match status" value="1"/>
</dbReference>
<evidence type="ECO:0000313" key="11">
    <source>
        <dbReference type="Proteomes" id="UP000071065"/>
    </source>
</evidence>
<dbReference type="PROSITE" id="PS00859">
    <property type="entry name" value="GTP_CYCLOHYDROL_1_1"/>
    <property type="match status" value="1"/>
</dbReference>
<evidence type="ECO:0000256" key="6">
    <source>
        <dbReference type="ARBA" id="ARBA00022801"/>
    </source>
</evidence>
<dbReference type="InterPro" id="IPR043134">
    <property type="entry name" value="GTP-CH-I_N"/>
</dbReference>
<evidence type="ECO:0000313" key="10">
    <source>
        <dbReference type="EMBL" id="AMO58019.1"/>
    </source>
</evidence>
<feature type="binding site" evidence="8">
    <location>
        <position position="169"/>
    </location>
    <ligand>
        <name>Zn(2+)</name>
        <dbReference type="ChEBI" id="CHEBI:29105"/>
    </ligand>
</feature>
<dbReference type="STRING" id="570277.EZMO1_4091"/>
<keyword evidence="4 8" id="KW-0554">One-carbon metabolism</keyword>
<comment type="similarity">
    <text evidence="3 8">Belongs to the GTP cyclohydrolase I family.</text>
</comment>
<evidence type="ECO:0000256" key="5">
    <source>
        <dbReference type="ARBA" id="ARBA00022741"/>
    </source>
</evidence>
<dbReference type="GO" id="GO:0006730">
    <property type="term" value="P:one-carbon metabolic process"/>
    <property type="evidence" value="ECO:0007669"/>
    <property type="project" value="UniProtKB-UniRule"/>
</dbReference>
<keyword evidence="8" id="KW-0479">Metal-binding</keyword>
<dbReference type="AlphaFoldDB" id="A0A142BGZ3"/>
<dbReference type="Pfam" id="PF01227">
    <property type="entry name" value="GTP_cyclohydroI"/>
    <property type="match status" value="1"/>
</dbReference>
<dbReference type="InterPro" id="IPR020602">
    <property type="entry name" value="GTP_CycHdrlase_I_dom"/>
</dbReference>
<keyword evidence="8" id="KW-0862">Zinc</keyword>
<name>A0A142BGZ3_9GAMM</name>
<evidence type="ECO:0000256" key="3">
    <source>
        <dbReference type="ARBA" id="ARBA00008085"/>
    </source>
</evidence>
<dbReference type="InterPro" id="IPR043133">
    <property type="entry name" value="GTP-CH-I_C/QueF"/>
</dbReference>
<dbReference type="GO" id="GO:0006729">
    <property type="term" value="P:tetrahydrobiopterin biosynthetic process"/>
    <property type="evidence" value="ECO:0007669"/>
    <property type="project" value="TreeGrafter"/>
</dbReference>
<dbReference type="PATRIC" id="fig|570277.3.peg.4401"/>
<gene>
    <name evidence="10" type="primary">gch1</name>
    <name evidence="8" type="synonym">folE</name>
    <name evidence="10" type="ORF">EZMO1_4091</name>
</gene>
<dbReference type="GO" id="GO:0046654">
    <property type="term" value="P:tetrahydrofolate biosynthetic process"/>
    <property type="evidence" value="ECO:0007669"/>
    <property type="project" value="UniProtKB-UniRule"/>
</dbReference>
<keyword evidence="7 8" id="KW-0342">GTP-binding</keyword>
<evidence type="ECO:0000256" key="8">
    <source>
        <dbReference type="HAMAP-Rule" id="MF_00223"/>
    </source>
</evidence>
<dbReference type="PANTHER" id="PTHR11109:SF7">
    <property type="entry name" value="GTP CYCLOHYDROLASE 1"/>
    <property type="match status" value="1"/>
</dbReference>
<dbReference type="GO" id="GO:0003934">
    <property type="term" value="F:GTP cyclohydrolase I activity"/>
    <property type="evidence" value="ECO:0007669"/>
    <property type="project" value="UniProtKB-UniRule"/>
</dbReference>
<evidence type="ECO:0000256" key="1">
    <source>
        <dbReference type="ARBA" id="ARBA00001052"/>
    </source>
</evidence>
<feature type="domain" description="GTP cyclohydrolase I" evidence="9">
    <location>
        <begin position="97"/>
        <end position="273"/>
    </location>
</feature>
<accession>A0A142BGZ3</accession>
<dbReference type="EC" id="3.5.4.16" evidence="8"/>
<dbReference type="FunFam" id="1.10.286.10:FF:000003">
    <property type="entry name" value="GTP cyclohydrolase 1"/>
    <property type="match status" value="1"/>
</dbReference>
<dbReference type="HAMAP" id="MF_00223">
    <property type="entry name" value="FolE"/>
    <property type="match status" value="1"/>
</dbReference>
<proteinExistence type="inferred from homology"/>
<keyword evidence="6 8" id="KW-0378">Hydrolase</keyword>
<feature type="binding site" evidence="8">
    <location>
        <position position="237"/>
    </location>
    <ligand>
        <name>Zn(2+)</name>
        <dbReference type="ChEBI" id="CHEBI:29105"/>
    </ligand>
</feature>
<dbReference type="NCBIfam" id="TIGR00063">
    <property type="entry name" value="folE"/>
    <property type="match status" value="1"/>
</dbReference>
<evidence type="ECO:0000256" key="4">
    <source>
        <dbReference type="ARBA" id="ARBA00022563"/>
    </source>
</evidence>
<dbReference type="Gene3D" id="3.30.1130.10">
    <property type="match status" value="1"/>
</dbReference>
<dbReference type="NCBIfam" id="NF006826">
    <property type="entry name" value="PRK09347.1-3"/>
    <property type="match status" value="1"/>
</dbReference>
<comment type="pathway">
    <text evidence="2 8">Cofactor biosynthesis; 7,8-dihydroneopterin triphosphate biosynthesis; 7,8-dihydroneopterin triphosphate from GTP: step 1/1.</text>
</comment>
<dbReference type="KEGG" id="emp:EZMO1_4091"/>
<dbReference type="PANTHER" id="PTHR11109">
    <property type="entry name" value="GTP CYCLOHYDROLASE I"/>
    <property type="match status" value="1"/>
</dbReference>
<dbReference type="GO" id="GO:0008270">
    <property type="term" value="F:zinc ion binding"/>
    <property type="evidence" value="ECO:0007669"/>
    <property type="project" value="UniProtKB-UniRule"/>
</dbReference>
<comment type="subunit">
    <text evidence="8">Homopolymer.</text>
</comment>
<dbReference type="InterPro" id="IPR018234">
    <property type="entry name" value="GTP_CycHdrlase_I_CS"/>
</dbReference>
<reference evidence="10 11" key="1">
    <citation type="journal article" date="2016" name="Front. Microbiol.">
        <title>Genomic Insight into the Host-Endosymbiont Relationship of Endozoicomonas montiporae CL-33(T) with its Coral Host.</title>
        <authorList>
            <person name="Ding J.-Y."/>
            <person name="Shiu J.-H."/>
            <person name="Chen W.-M."/>
            <person name="Chiang Y.-R."/>
            <person name="Tang S.-L."/>
        </authorList>
    </citation>
    <scope>NUCLEOTIDE SEQUENCE [LARGE SCALE GENOMIC DNA]</scope>
    <source>
        <strain evidence="10 11">CL-33</strain>
    </source>
</reference>
<dbReference type="FunFam" id="3.30.1130.10:FF:000001">
    <property type="entry name" value="GTP cyclohydrolase 1"/>
    <property type="match status" value="1"/>
</dbReference>
<dbReference type="GO" id="GO:0005737">
    <property type="term" value="C:cytoplasm"/>
    <property type="evidence" value="ECO:0007669"/>
    <property type="project" value="TreeGrafter"/>
</dbReference>
<dbReference type="NCBIfam" id="NF006825">
    <property type="entry name" value="PRK09347.1-2"/>
    <property type="match status" value="1"/>
</dbReference>
<feature type="binding site" evidence="8">
    <location>
        <position position="166"/>
    </location>
    <ligand>
        <name>Zn(2+)</name>
        <dbReference type="ChEBI" id="CHEBI:29105"/>
    </ligand>
</feature>
<evidence type="ECO:0000259" key="9">
    <source>
        <dbReference type="Pfam" id="PF01227"/>
    </source>
</evidence>
<dbReference type="InterPro" id="IPR001474">
    <property type="entry name" value="GTP_CycHdrlase_I"/>
</dbReference>
<dbReference type="UniPathway" id="UPA00848">
    <property type="reaction ID" value="UER00151"/>
</dbReference>
<evidence type="ECO:0000256" key="7">
    <source>
        <dbReference type="ARBA" id="ARBA00023134"/>
    </source>
</evidence>
<sequence length="274" mass="30663">MVSMRLSPNSCLEDGIGITQDFTLSIKCTAGKLSCDFTETQCNQKYAATITQQLLRHAYSRAPRIKSKKAPNAIVCVKIQLFAYSLSDSYEMTDNLSEHYKAIIESLGEDIHRNGLVDTPARAAKAMQYLTRGYQQSLEDIVNGAIFDSDISEMVVIKDIELYSLCEHHMLPFIGKCHIGYIPNGKVLGLSKFARIVDMFARRLQIQENMTKQIADAIVEATGAKGVGVVIEAQHMCMMMRGVEKQNSSMTSSVMLGLMRDNLPSREEFLQFIR</sequence>
<keyword evidence="5 8" id="KW-0547">Nucleotide-binding</keyword>
<dbReference type="Gene3D" id="1.10.286.10">
    <property type="match status" value="1"/>
</dbReference>
<dbReference type="EMBL" id="CP013251">
    <property type="protein sequence ID" value="AMO58019.1"/>
    <property type="molecule type" value="Genomic_DNA"/>
</dbReference>
<organism evidence="10 11">
    <name type="scientific">Endozoicomonas montiporae CL-33</name>
    <dbReference type="NCBI Taxonomy" id="570277"/>
    <lineage>
        <taxon>Bacteria</taxon>
        <taxon>Pseudomonadati</taxon>
        <taxon>Pseudomonadota</taxon>
        <taxon>Gammaproteobacteria</taxon>
        <taxon>Oceanospirillales</taxon>
        <taxon>Endozoicomonadaceae</taxon>
        <taxon>Endozoicomonas</taxon>
    </lineage>
</organism>
<protein>
    <recommendedName>
        <fullName evidence="8">GTP cyclohydrolase 1</fullName>
        <ecNumber evidence="8">3.5.4.16</ecNumber>
    </recommendedName>
    <alternativeName>
        <fullName evidence="8">GTP cyclohydrolase I</fullName>
        <shortName evidence="8">GTP-CH-I</shortName>
    </alternativeName>
</protein>
<dbReference type="CDD" id="cd00642">
    <property type="entry name" value="GTP_cyclohydro1"/>
    <property type="match status" value="1"/>
</dbReference>
<dbReference type="PROSITE" id="PS00860">
    <property type="entry name" value="GTP_CYCLOHYDROL_1_2"/>
    <property type="match status" value="1"/>
</dbReference>
<dbReference type="GO" id="GO:0005525">
    <property type="term" value="F:GTP binding"/>
    <property type="evidence" value="ECO:0007669"/>
    <property type="project" value="UniProtKB-KW"/>
</dbReference>
<evidence type="ECO:0000256" key="2">
    <source>
        <dbReference type="ARBA" id="ARBA00005080"/>
    </source>
</evidence>